<organism evidence="1 2">
    <name type="scientific">Micromonospora polyrhachis</name>
    <dbReference type="NCBI Taxonomy" id="1282883"/>
    <lineage>
        <taxon>Bacteria</taxon>
        <taxon>Bacillati</taxon>
        <taxon>Actinomycetota</taxon>
        <taxon>Actinomycetes</taxon>
        <taxon>Micromonosporales</taxon>
        <taxon>Micromonosporaceae</taxon>
        <taxon>Micromonospora</taxon>
    </lineage>
</organism>
<dbReference type="Proteomes" id="UP000578819">
    <property type="component" value="Unassembled WGS sequence"/>
</dbReference>
<proteinExistence type="predicted"/>
<comment type="caution">
    <text evidence="1">The sequence shown here is derived from an EMBL/GenBank/DDBJ whole genome shotgun (WGS) entry which is preliminary data.</text>
</comment>
<gene>
    <name evidence="1" type="ORF">FHR38_001581</name>
</gene>
<accession>A0A7W7SN43</accession>
<evidence type="ECO:0000313" key="1">
    <source>
        <dbReference type="EMBL" id="MBB4957848.1"/>
    </source>
</evidence>
<dbReference type="RefSeq" id="WP_184534032.1">
    <property type="nucleotide sequence ID" value="NZ_JACHJW010000001.1"/>
</dbReference>
<sequence>MLTLTENAVLVIRDLTAQQAAPEGAGLRIATDLAAGSLTLALAEQPVQGDQVVDESGARIFLDADAAQLLDDKALDAAVDAEGTVQFGFAENPRPV</sequence>
<dbReference type="EMBL" id="JACHJW010000001">
    <property type="protein sequence ID" value="MBB4957848.1"/>
    <property type="molecule type" value="Genomic_DNA"/>
</dbReference>
<reference evidence="1 2" key="1">
    <citation type="submission" date="2020-08" db="EMBL/GenBank/DDBJ databases">
        <title>Sequencing the genomes of 1000 actinobacteria strains.</title>
        <authorList>
            <person name="Klenk H.-P."/>
        </authorList>
    </citation>
    <scope>NUCLEOTIDE SEQUENCE [LARGE SCALE GENOMIC DNA]</scope>
    <source>
        <strain evidence="1 2">DSM 45886</strain>
    </source>
</reference>
<dbReference type="SUPFAM" id="SSF89360">
    <property type="entry name" value="HesB-like domain"/>
    <property type="match status" value="1"/>
</dbReference>
<dbReference type="Gene3D" id="2.60.300.12">
    <property type="entry name" value="HesB-like domain"/>
    <property type="match status" value="1"/>
</dbReference>
<protein>
    <submittedName>
        <fullName evidence="1">Fe-S cluster assembly iron-binding protein IscA</fullName>
    </submittedName>
</protein>
<dbReference type="InterPro" id="IPR035903">
    <property type="entry name" value="HesB-like_dom_sf"/>
</dbReference>
<dbReference type="AlphaFoldDB" id="A0A7W7SN43"/>
<evidence type="ECO:0000313" key="2">
    <source>
        <dbReference type="Proteomes" id="UP000578819"/>
    </source>
</evidence>
<name>A0A7W7SN43_9ACTN</name>
<keyword evidence="2" id="KW-1185">Reference proteome</keyword>